<name>A0A2S0WZ92_9MICO</name>
<dbReference type="Gene3D" id="3.40.50.720">
    <property type="entry name" value="NAD(P)-binding Rossmann-like Domain"/>
    <property type="match status" value="1"/>
</dbReference>
<dbReference type="SUPFAM" id="SSF51735">
    <property type="entry name" value="NAD(P)-binding Rossmann-fold domains"/>
    <property type="match status" value="1"/>
</dbReference>
<organism evidence="3 4">
    <name type="scientific">Agromyces badenianii</name>
    <dbReference type="NCBI Taxonomy" id="2080742"/>
    <lineage>
        <taxon>Bacteria</taxon>
        <taxon>Bacillati</taxon>
        <taxon>Actinomycetota</taxon>
        <taxon>Actinomycetes</taxon>
        <taxon>Micrococcales</taxon>
        <taxon>Microbacteriaceae</taxon>
        <taxon>Agromyces</taxon>
    </lineage>
</organism>
<evidence type="ECO:0000256" key="1">
    <source>
        <dbReference type="ARBA" id="ARBA00006484"/>
    </source>
</evidence>
<keyword evidence="2" id="KW-0560">Oxidoreductase</keyword>
<dbReference type="KEGG" id="agm:DCE93_00175"/>
<protein>
    <submittedName>
        <fullName evidence="3">Short-chain dehydrogenase</fullName>
    </submittedName>
</protein>
<dbReference type="Proteomes" id="UP000244729">
    <property type="component" value="Chromosome"/>
</dbReference>
<keyword evidence="4" id="KW-1185">Reference proteome</keyword>
<comment type="similarity">
    <text evidence="1">Belongs to the short-chain dehydrogenases/reductases (SDR) family.</text>
</comment>
<proteinExistence type="inferred from homology"/>
<dbReference type="InterPro" id="IPR036291">
    <property type="entry name" value="NAD(P)-bd_dom_sf"/>
</dbReference>
<dbReference type="CDD" id="cd05233">
    <property type="entry name" value="SDR_c"/>
    <property type="match status" value="1"/>
</dbReference>
<sequence>MTAGAEGGVRKVLVVIGVGGMGEAIARRQATGRTVVLADFSEQALERVGGALRGDGFEVVTRTVDVSSRASVAELADAAAALGRVTQVVHTAGLSPVQAPRDAILAVDLLGTALVLDEFERVIAPGGAGLVIASMAGHFMPPLPPEVAHALATTPSDELLSLPVFASITEAAAAYPFAKHANHLRVRAASSAWGARGARVNSISPGVISTPMGQQELAGESGGQMRAMIAASGTGRVGTPYDIADAAAFLLGPDASFITGTDLLVDGGVVAAVSTGRLDLRGGQ</sequence>
<evidence type="ECO:0000313" key="4">
    <source>
        <dbReference type="Proteomes" id="UP000244729"/>
    </source>
</evidence>
<evidence type="ECO:0000256" key="2">
    <source>
        <dbReference type="ARBA" id="ARBA00023002"/>
    </source>
</evidence>
<dbReference type="PANTHER" id="PTHR24321">
    <property type="entry name" value="DEHYDROGENASES, SHORT CHAIN"/>
    <property type="match status" value="1"/>
</dbReference>
<dbReference type="Pfam" id="PF13561">
    <property type="entry name" value="adh_short_C2"/>
    <property type="match status" value="2"/>
</dbReference>
<gene>
    <name evidence="3" type="ORF">DCE93_00175</name>
</gene>
<accession>A0A2S0WZ92</accession>
<dbReference type="InterPro" id="IPR002347">
    <property type="entry name" value="SDR_fam"/>
</dbReference>
<reference evidence="3 4" key="1">
    <citation type="submission" date="2018-04" db="EMBL/GenBank/DDBJ databases">
        <authorList>
            <person name="Li J."/>
        </authorList>
    </citation>
    <scope>NUCLEOTIDE SEQUENCE [LARGE SCALE GENOMIC DNA]</scope>
    <source>
        <strain evidence="4">30A</strain>
    </source>
</reference>
<dbReference type="PANTHER" id="PTHR24321:SF8">
    <property type="entry name" value="ESTRADIOL 17-BETA-DEHYDROGENASE 8-RELATED"/>
    <property type="match status" value="1"/>
</dbReference>
<dbReference type="NCBIfam" id="NF005395">
    <property type="entry name" value="PRK06940.1"/>
    <property type="match status" value="1"/>
</dbReference>
<dbReference type="GO" id="GO:0016491">
    <property type="term" value="F:oxidoreductase activity"/>
    <property type="evidence" value="ECO:0007669"/>
    <property type="project" value="UniProtKB-KW"/>
</dbReference>
<dbReference type="OrthoDB" id="9803333at2"/>
<dbReference type="RefSeq" id="WP_108596480.1">
    <property type="nucleotide sequence ID" value="NZ_CP028913.1"/>
</dbReference>
<dbReference type="AlphaFoldDB" id="A0A2S0WZ92"/>
<dbReference type="PRINTS" id="PR00081">
    <property type="entry name" value="GDHRDH"/>
</dbReference>
<evidence type="ECO:0000313" key="3">
    <source>
        <dbReference type="EMBL" id="AWB96687.1"/>
    </source>
</evidence>
<dbReference type="EMBL" id="CP028913">
    <property type="protein sequence ID" value="AWB96687.1"/>
    <property type="molecule type" value="Genomic_DNA"/>
</dbReference>